<evidence type="ECO:0000259" key="2">
    <source>
        <dbReference type="Pfam" id="PF01757"/>
    </source>
</evidence>
<feature type="transmembrane region" description="Helical" evidence="1">
    <location>
        <begin position="87"/>
        <end position="107"/>
    </location>
</feature>
<feature type="transmembrane region" description="Helical" evidence="1">
    <location>
        <begin position="128"/>
        <end position="146"/>
    </location>
</feature>
<feature type="transmembrane region" description="Helical" evidence="1">
    <location>
        <begin position="233"/>
        <end position="249"/>
    </location>
</feature>
<name>A0A545AS96_9ACTN</name>
<reference evidence="3 4" key="1">
    <citation type="submission" date="2019-07" db="EMBL/GenBank/DDBJ databases">
        <title>Cryptosporangium phraense sp. nov., isolated from plant litter.</title>
        <authorList>
            <person name="Suriyachadkun C."/>
        </authorList>
    </citation>
    <scope>NUCLEOTIDE SEQUENCE [LARGE SCALE GENOMIC DNA]</scope>
    <source>
        <strain evidence="3 4">A-T 5661</strain>
    </source>
</reference>
<dbReference type="Pfam" id="PF01757">
    <property type="entry name" value="Acyl_transf_3"/>
    <property type="match status" value="1"/>
</dbReference>
<keyword evidence="1" id="KW-0472">Membrane</keyword>
<dbReference type="GO" id="GO:0009103">
    <property type="term" value="P:lipopolysaccharide biosynthetic process"/>
    <property type="evidence" value="ECO:0007669"/>
    <property type="project" value="TreeGrafter"/>
</dbReference>
<feature type="domain" description="Acyltransferase 3" evidence="2">
    <location>
        <begin position="48"/>
        <end position="376"/>
    </location>
</feature>
<keyword evidence="1" id="KW-0812">Transmembrane</keyword>
<keyword evidence="1" id="KW-1133">Transmembrane helix</keyword>
<dbReference type="PANTHER" id="PTHR23028">
    <property type="entry name" value="ACETYLTRANSFERASE"/>
    <property type="match status" value="1"/>
</dbReference>
<protein>
    <submittedName>
        <fullName evidence="3">Acyltransferase</fullName>
    </submittedName>
</protein>
<dbReference type="AlphaFoldDB" id="A0A545AS96"/>
<organism evidence="3 4">
    <name type="scientific">Cryptosporangium phraense</name>
    <dbReference type="NCBI Taxonomy" id="2593070"/>
    <lineage>
        <taxon>Bacteria</taxon>
        <taxon>Bacillati</taxon>
        <taxon>Actinomycetota</taxon>
        <taxon>Actinomycetes</taxon>
        <taxon>Cryptosporangiales</taxon>
        <taxon>Cryptosporangiaceae</taxon>
        <taxon>Cryptosporangium</taxon>
    </lineage>
</organism>
<keyword evidence="3" id="KW-0012">Acyltransferase</keyword>
<feature type="transmembrane region" description="Helical" evidence="1">
    <location>
        <begin position="293"/>
        <end position="313"/>
    </location>
</feature>
<dbReference type="Proteomes" id="UP000317982">
    <property type="component" value="Unassembled WGS sequence"/>
</dbReference>
<evidence type="ECO:0000313" key="4">
    <source>
        <dbReference type="Proteomes" id="UP000317982"/>
    </source>
</evidence>
<feature type="transmembrane region" description="Helical" evidence="1">
    <location>
        <begin position="261"/>
        <end position="281"/>
    </location>
</feature>
<dbReference type="InterPro" id="IPR002656">
    <property type="entry name" value="Acyl_transf_3_dom"/>
</dbReference>
<feature type="transmembrane region" description="Helical" evidence="1">
    <location>
        <begin position="174"/>
        <end position="195"/>
    </location>
</feature>
<accession>A0A545AS96</accession>
<dbReference type="GO" id="GO:0016747">
    <property type="term" value="F:acyltransferase activity, transferring groups other than amino-acyl groups"/>
    <property type="evidence" value="ECO:0007669"/>
    <property type="project" value="InterPro"/>
</dbReference>
<gene>
    <name evidence="3" type="ORF">FL583_14670</name>
</gene>
<feature type="transmembrane region" description="Helical" evidence="1">
    <location>
        <begin position="202"/>
        <end position="221"/>
    </location>
</feature>
<dbReference type="PANTHER" id="PTHR23028:SF53">
    <property type="entry name" value="ACYL_TRANSF_3 DOMAIN-CONTAINING PROTEIN"/>
    <property type="match status" value="1"/>
</dbReference>
<comment type="caution">
    <text evidence="3">The sequence shown here is derived from an EMBL/GenBank/DDBJ whole genome shotgun (WGS) entry which is preliminary data.</text>
</comment>
<feature type="transmembrane region" description="Helical" evidence="1">
    <location>
        <begin position="51"/>
        <end position="67"/>
    </location>
</feature>
<evidence type="ECO:0000256" key="1">
    <source>
        <dbReference type="SAM" id="Phobius"/>
    </source>
</evidence>
<feature type="transmembrane region" description="Helical" evidence="1">
    <location>
        <begin position="358"/>
        <end position="379"/>
    </location>
</feature>
<dbReference type="OrthoDB" id="9807745at2"/>
<keyword evidence="4" id="KW-1185">Reference proteome</keyword>
<sequence length="426" mass="46324">MSHPGVGKRTRSTARTSSHRWFLSSFFTARGYLGTVRATTGQLRRCHELDVLRFLAAAAVVAFHWMFRSTTGSTPLATTGFEGHAALFRYGYLGVDVFFVISGFVILRSAWGRTAGTFLLNRAGRLYPAFWVACTVTALAVTLLPGDRLSVSFGQWAANLTMGSEAFGVTYVDGVYWTLLVELAFYGLVAVGTVVGLTVNRVLAGAGLWLGISLVHSFWSMSDGWARLFVPEWTPYFTAGVGFALLAKEGPGASLSRRQRWVALGITLASCGWALVRGVSFANALTRKYGLPFSGWVVCAVLLTTFVAFALLVGGVRVPGAARIAFLGALTYPLYLLHENIGYTLLTIGNVRLGLNRWFVLVFVGLVVVGLAWALNRYVEEPGSRRMSRALKERSRQHTRSAPRTVDTEARALAAYSGLTPVGRAL</sequence>
<dbReference type="InParanoid" id="A0A545AS96"/>
<proteinExistence type="predicted"/>
<feature type="transmembrane region" description="Helical" evidence="1">
    <location>
        <begin position="320"/>
        <end position="338"/>
    </location>
</feature>
<evidence type="ECO:0000313" key="3">
    <source>
        <dbReference type="EMBL" id="TQS44189.1"/>
    </source>
</evidence>
<keyword evidence="3" id="KW-0808">Transferase</keyword>
<dbReference type="InterPro" id="IPR050879">
    <property type="entry name" value="Acyltransferase_3"/>
</dbReference>
<dbReference type="GO" id="GO:0016020">
    <property type="term" value="C:membrane"/>
    <property type="evidence" value="ECO:0007669"/>
    <property type="project" value="TreeGrafter"/>
</dbReference>
<dbReference type="EMBL" id="VIRS01000009">
    <property type="protein sequence ID" value="TQS44189.1"/>
    <property type="molecule type" value="Genomic_DNA"/>
</dbReference>